<evidence type="ECO:0000313" key="3">
    <source>
        <dbReference type="Proteomes" id="UP001596242"/>
    </source>
</evidence>
<name>A0ABW1M0T9_9ACTN</name>
<dbReference type="InterPro" id="IPR023214">
    <property type="entry name" value="HAD_sf"/>
</dbReference>
<dbReference type="CDD" id="cd01427">
    <property type="entry name" value="HAD_like"/>
    <property type="match status" value="1"/>
</dbReference>
<accession>A0ABW1M0T9</accession>
<keyword evidence="3" id="KW-1185">Reference proteome</keyword>
<dbReference type="EC" id="3.-.-.-" evidence="2"/>
<reference evidence="3" key="1">
    <citation type="journal article" date="2019" name="Int. J. Syst. Evol. Microbiol.">
        <title>The Global Catalogue of Microorganisms (GCM) 10K type strain sequencing project: providing services to taxonomists for standard genome sequencing and annotation.</title>
        <authorList>
            <consortium name="The Broad Institute Genomics Platform"/>
            <consortium name="The Broad Institute Genome Sequencing Center for Infectious Disease"/>
            <person name="Wu L."/>
            <person name="Ma J."/>
        </authorList>
    </citation>
    <scope>NUCLEOTIDE SEQUENCE [LARGE SCALE GENOMIC DNA]</scope>
    <source>
        <strain evidence="3">JCM 12763</strain>
    </source>
</reference>
<dbReference type="InterPro" id="IPR036412">
    <property type="entry name" value="HAD-like_sf"/>
</dbReference>
<evidence type="ECO:0000313" key="2">
    <source>
        <dbReference type="EMBL" id="MFC6056798.1"/>
    </source>
</evidence>
<dbReference type="Pfam" id="PF00702">
    <property type="entry name" value="Hydrolase"/>
    <property type="match status" value="1"/>
</dbReference>
<gene>
    <name evidence="2" type="ORF">ACFP50_15385</name>
</gene>
<feature type="compositionally biased region" description="Polar residues" evidence="1">
    <location>
        <begin position="17"/>
        <end position="26"/>
    </location>
</feature>
<dbReference type="GO" id="GO:0016787">
    <property type="term" value="F:hydrolase activity"/>
    <property type="evidence" value="ECO:0007669"/>
    <property type="project" value="UniProtKB-KW"/>
</dbReference>
<sequence length="286" mass="31270">MVRRPLGNHHDGPDTLLVTSDATQTEPVACETENDRKDQNHRKDRKDLNDPDKLNELNELISGARVVLWDFDGPICRLFAGHSAERVATDLVEWLEGRGLHGLLTEPERESLDPHAVLRAVDRRHPGSDLVAELEARLTQEEILAASSAWPTAYADPLIRTWTAVGSRPAIATNNSPHVVRTYLADRGLLGCFAPHIYGRTQQLSRLKPDPHCIDRALNAMGAAPDSALMIGDTPSDFHAATAAGVPFLGYARNEEKEKILQAAGATVILSSLEPVLTLLRTAPQS</sequence>
<feature type="region of interest" description="Disordered" evidence="1">
    <location>
        <begin position="1"/>
        <end position="51"/>
    </location>
</feature>
<dbReference type="EMBL" id="JBHSPT010000034">
    <property type="protein sequence ID" value="MFC6056798.1"/>
    <property type="molecule type" value="Genomic_DNA"/>
</dbReference>
<protein>
    <submittedName>
        <fullName evidence="2">HAD family hydrolase</fullName>
        <ecNumber evidence="2">3.-.-.-</ecNumber>
    </submittedName>
</protein>
<organism evidence="2 3">
    <name type="scientific">Streptomyces pratens</name>
    <dbReference type="NCBI Taxonomy" id="887456"/>
    <lineage>
        <taxon>Bacteria</taxon>
        <taxon>Bacillati</taxon>
        <taxon>Actinomycetota</taxon>
        <taxon>Actinomycetes</taxon>
        <taxon>Kitasatosporales</taxon>
        <taxon>Streptomycetaceae</taxon>
        <taxon>Streptomyces</taxon>
    </lineage>
</organism>
<dbReference type="Gene3D" id="3.40.50.1000">
    <property type="entry name" value="HAD superfamily/HAD-like"/>
    <property type="match status" value="1"/>
</dbReference>
<keyword evidence="2" id="KW-0378">Hydrolase</keyword>
<comment type="caution">
    <text evidence="2">The sequence shown here is derived from an EMBL/GenBank/DDBJ whole genome shotgun (WGS) entry which is preliminary data.</text>
</comment>
<dbReference type="Proteomes" id="UP001596242">
    <property type="component" value="Unassembled WGS sequence"/>
</dbReference>
<dbReference type="InterPro" id="IPR050155">
    <property type="entry name" value="HAD-like_hydrolase_sf"/>
</dbReference>
<dbReference type="SUPFAM" id="SSF56784">
    <property type="entry name" value="HAD-like"/>
    <property type="match status" value="1"/>
</dbReference>
<dbReference type="PANTHER" id="PTHR43434">
    <property type="entry name" value="PHOSPHOGLYCOLATE PHOSPHATASE"/>
    <property type="match status" value="1"/>
</dbReference>
<dbReference type="PANTHER" id="PTHR43434:SF1">
    <property type="entry name" value="PHOSPHOGLYCOLATE PHOSPHATASE"/>
    <property type="match status" value="1"/>
</dbReference>
<evidence type="ECO:0000256" key="1">
    <source>
        <dbReference type="SAM" id="MobiDB-lite"/>
    </source>
</evidence>
<proteinExistence type="predicted"/>
<dbReference type="RefSeq" id="WP_386397477.1">
    <property type="nucleotide sequence ID" value="NZ_JBHSPT010000034.1"/>
</dbReference>